<dbReference type="InterPro" id="IPR020594">
    <property type="entry name" value="Ribosomal_bL9_bac/chp"/>
</dbReference>
<dbReference type="PANTHER" id="PTHR21368">
    <property type="entry name" value="50S RIBOSOMAL PROTEIN L9"/>
    <property type="match status" value="1"/>
</dbReference>
<evidence type="ECO:0000256" key="8">
    <source>
        <dbReference type="SAM" id="Coils"/>
    </source>
</evidence>
<evidence type="ECO:0000256" key="5">
    <source>
        <dbReference type="ARBA" id="ARBA00023274"/>
    </source>
</evidence>
<dbReference type="SUPFAM" id="SSF55658">
    <property type="entry name" value="L9 N-domain-like"/>
    <property type="match status" value="1"/>
</dbReference>
<dbReference type="Pfam" id="PF03948">
    <property type="entry name" value="Ribosomal_L9_C"/>
    <property type="match status" value="1"/>
</dbReference>
<dbReference type="AlphaFoldDB" id="A0A0C5RM85"/>
<proteinExistence type="inferred from homology"/>
<reference evidence="10 11" key="1">
    <citation type="journal article" date="2015" name="Genome Announc.">
        <title>Genome Sequence of Ureaplasma diversum Strain ATCC 49782.</title>
        <authorList>
            <person name="Marques L.M."/>
            <person name="Guimaraes A.M."/>
            <person name="Martins H.B."/>
            <person name="Rezende I.S."/>
            <person name="Barbosa M.S."/>
            <person name="Campos G.B."/>
            <person name="do Nascimento N.C."/>
            <person name="Dos Santos A.P."/>
            <person name="Amorim A.T."/>
            <person name="Santos V.M."/>
            <person name="Messick J.B."/>
            <person name="Timenetsky J."/>
        </authorList>
    </citation>
    <scope>NUCLEOTIDE SEQUENCE [LARGE SCALE GENOMIC DNA]</scope>
    <source>
        <strain evidence="10 11">ATCC 49782</strain>
    </source>
</reference>
<evidence type="ECO:0000256" key="2">
    <source>
        <dbReference type="ARBA" id="ARBA00022730"/>
    </source>
</evidence>
<comment type="similarity">
    <text evidence="1 7">Belongs to the bacterial ribosomal protein bL9 family.</text>
</comment>
<evidence type="ECO:0000256" key="4">
    <source>
        <dbReference type="ARBA" id="ARBA00022980"/>
    </source>
</evidence>
<dbReference type="InterPro" id="IPR000244">
    <property type="entry name" value="Ribosomal_bL9"/>
</dbReference>
<dbReference type="HOGENOM" id="CLU_078938_3_0_14"/>
<dbReference type="Gene3D" id="3.40.5.10">
    <property type="entry name" value="Ribosomal protein L9, N-terminal domain"/>
    <property type="match status" value="1"/>
</dbReference>
<dbReference type="HAMAP" id="MF_00503">
    <property type="entry name" value="Ribosomal_bL9"/>
    <property type="match status" value="1"/>
</dbReference>
<dbReference type="InterPro" id="IPR009027">
    <property type="entry name" value="Ribosomal_bL9/RNase_H1_N"/>
</dbReference>
<evidence type="ECO:0000256" key="3">
    <source>
        <dbReference type="ARBA" id="ARBA00022884"/>
    </source>
</evidence>
<dbReference type="PATRIC" id="fig|42094.4.peg.615"/>
<dbReference type="GO" id="GO:0005840">
    <property type="term" value="C:ribosome"/>
    <property type="evidence" value="ECO:0007669"/>
    <property type="project" value="UniProtKB-KW"/>
</dbReference>
<comment type="function">
    <text evidence="7">Binds to the 23S rRNA.</text>
</comment>
<dbReference type="InterPro" id="IPR036935">
    <property type="entry name" value="Ribosomal_bL9_N_sf"/>
</dbReference>
<feature type="coiled-coil region" evidence="8">
    <location>
        <begin position="44"/>
        <end position="71"/>
    </location>
</feature>
<dbReference type="GO" id="GO:0006412">
    <property type="term" value="P:translation"/>
    <property type="evidence" value="ECO:0007669"/>
    <property type="project" value="UniProtKB-UniRule"/>
</dbReference>
<evidence type="ECO:0000313" key="10">
    <source>
        <dbReference type="EMBL" id="AJQ45527.1"/>
    </source>
</evidence>
<evidence type="ECO:0000259" key="9">
    <source>
        <dbReference type="PROSITE" id="PS00651"/>
    </source>
</evidence>
<dbReference type="GO" id="GO:0003735">
    <property type="term" value="F:structural constituent of ribosome"/>
    <property type="evidence" value="ECO:0007669"/>
    <property type="project" value="InterPro"/>
</dbReference>
<feature type="domain" description="Ribosomal protein L9" evidence="9">
    <location>
        <begin position="13"/>
        <end position="40"/>
    </location>
</feature>
<dbReference type="Pfam" id="PF01281">
    <property type="entry name" value="Ribosomal_L9_N"/>
    <property type="match status" value="1"/>
</dbReference>
<dbReference type="InterPro" id="IPR020070">
    <property type="entry name" value="Ribosomal_bL9_N"/>
</dbReference>
<dbReference type="Proteomes" id="UP000032261">
    <property type="component" value="Chromosome"/>
</dbReference>
<name>A0A0C5RM85_9BACT</name>
<dbReference type="RefSeq" id="WP_208894930.1">
    <property type="nucleotide sequence ID" value="NZ_CP009770.1"/>
</dbReference>
<evidence type="ECO:0000313" key="11">
    <source>
        <dbReference type="Proteomes" id="UP000032261"/>
    </source>
</evidence>
<keyword evidence="2 7" id="KW-0699">rRNA-binding</keyword>
<dbReference type="EMBL" id="CP009770">
    <property type="protein sequence ID" value="AJQ45527.1"/>
    <property type="molecule type" value="Genomic_DNA"/>
</dbReference>
<dbReference type="PROSITE" id="PS00651">
    <property type="entry name" value="RIBOSOMAL_L9"/>
    <property type="match status" value="1"/>
</dbReference>
<keyword evidence="4 7" id="KW-0689">Ribosomal protein</keyword>
<keyword evidence="3 7" id="KW-0694">RNA-binding</keyword>
<evidence type="ECO:0000256" key="6">
    <source>
        <dbReference type="ARBA" id="ARBA00035292"/>
    </source>
</evidence>
<dbReference type="GO" id="GO:1990904">
    <property type="term" value="C:ribonucleoprotein complex"/>
    <property type="evidence" value="ECO:0007669"/>
    <property type="project" value="UniProtKB-KW"/>
</dbReference>
<accession>A0A0C5RM85</accession>
<evidence type="ECO:0000256" key="1">
    <source>
        <dbReference type="ARBA" id="ARBA00010605"/>
    </source>
</evidence>
<dbReference type="SUPFAM" id="SSF55653">
    <property type="entry name" value="Ribosomal protein L9 C-domain"/>
    <property type="match status" value="1"/>
</dbReference>
<dbReference type="InterPro" id="IPR020069">
    <property type="entry name" value="Ribosomal_bL9_C"/>
</dbReference>
<gene>
    <name evidence="7" type="primary">rplI</name>
    <name evidence="10" type="ORF">JM47_03085</name>
</gene>
<protein>
    <recommendedName>
        <fullName evidence="6 7">Large ribosomal subunit protein bL9</fullName>
    </recommendedName>
</protein>
<sequence length="145" mass="16177">MKVILLEDIKGLGSKNTIVEVADGYAKNFLIRQKKAVAYTTTSQQILNQNLEALQAQEQEAILQATLLKEELESKILHFSLKVNNLQTFGNISNKQIIEELNKDSKVVTKHMLTKPHALGIGEHIVQVQVHKQVVANIKVVVTKA</sequence>
<evidence type="ECO:0000256" key="7">
    <source>
        <dbReference type="HAMAP-Rule" id="MF_00503"/>
    </source>
</evidence>
<dbReference type="GO" id="GO:0019843">
    <property type="term" value="F:rRNA binding"/>
    <property type="evidence" value="ECO:0007669"/>
    <property type="project" value="UniProtKB-UniRule"/>
</dbReference>
<dbReference type="KEGG" id="ude:JM47_03085"/>
<organism evidence="10 11">
    <name type="scientific">Ureaplasma diversum</name>
    <dbReference type="NCBI Taxonomy" id="42094"/>
    <lineage>
        <taxon>Bacteria</taxon>
        <taxon>Bacillati</taxon>
        <taxon>Mycoplasmatota</taxon>
        <taxon>Mycoplasmoidales</taxon>
        <taxon>Mycoplasmoidaceae</taxon>
        <taxon>Ureaplasma</taxon>
    </lineage>
</organism>
<dbReference type="Gene3D" id="3.10.430.100">
    <property type="entry name" value="Ribosomal protein L9, C-terminal domain"/>
    <property type="match status" value="1"/>
</dbReference>
<dbReference type="STRING" id="42094.JM47_03085"/>
<keyword evidence="8" id="KW-0175">Coiled coil</keyword>
<dbReference type="InterPro" id="IPR036791">
    <property type="entry name" value="Ribosomal_bL9_C_sf"/>
</dbReference>
<keyword evidence="5 7" id="KW-0687">Ribonucleoprotein</keyword>
<dbReference type="NCBIfam" id="TIGR00158">
    <property type="entry name" value="L9"/>
    <property type="match status" value="1"/>
</dbReference>